<dbReference type="Proteomes" id="UP001642483">
    <property type="component" value="Unassembled WGS sequence"/>
</dbReference>
<comment type="caution">
    <text evidence="4">The sequence shown here is derived from an EMBL/GenBank/DDBJ whole genome shotgun (WGS) entry which is preliminary data.</text>
</comment>
<dbReference type="Gene3D" id="3.40.50.1950">
    <property type="entry name" value="Flavin prenyltransferase-like"/>
    <property type="match status" value="1"/>
</dbReference>
<keyword evidence="5" id="KW-1185">Reference proteome</keyword>
<name>A0ABP0F5F0_CLALP</name>
<dbReference type="InterPro" id="IPR003382">
    <property type="entry name" value="Flavoprotein"/>
</dbReference>
<protein>
    <recommendedName>
        <fullName evidence="3">Flavoprotein domain-containing protein</fullName>
    </recommendedName>
</protein>
<feature type="domain" description="Flavoprotein" evidence="3">
    <location>
        <begin position="18"/>
        <end position="132"/>
    </location>
</feature>
<accession>A0ABP0F5F0</accession>
<keyword evidence="1" id="KW-0173">Coenzyme A biosynthesis</keyword>
<evidence type="ECO:0000313" key="4">
    <source>
        <dbReference type="EMBL" id="CAK8673669.1"/>
    </source>
</evidence>
<evidence type="ECO:0000259" key="3">
    <source>
        <dbReference type="Pfam" id="PF02441"/>
    </source>
</evidence>
<gene>
    <name evidence="4" type="ORF">CVLEPA_LOCUS3434</name>
</gene>
<comment type="similarity">
    <text evidence="2">Belongs to the HFCD (homooligomeric flavin containing Cys decarboxylase) superfamily.</text>
</comment>
<organism evidence="4 5">
    <name type="scientific">Clavelina lepadiformis</name>
    <name type="common">Light-bulb sea squirt</name>
    <name type="synonym">Ascidia lepadiformis</name>
    <dbReference type="NCBI Taxonomy" id="159417"/>
    <lineage>
        <taxon>Eukaryota</taxon>
        <taxon>Metazoa</taxon>
        <taxon>Chordata</taxon>
        <taxon>Tunicata</taxon>
        <taxon>Ascidiacea</taxon>
        <taxon>Aplousobranchia</taxon>
        <taxon>Clavelinidae</taxon>
        <taxon>Clavelina</taxon>
    </lineage>
</organism>
<evidence type="ECO:0000313" key="5">
    <source>
        <dbReference type="Proteomes" id="UP001642483"/>
    </source>
</evidence>
<dbReference type="PANTHER" id="PTHR14359:SF6">
    <property type="entry name" value="PHOSPHOPANTOTHENOYLCYSTEINE DECARBOXYLASE"/>
    <property type="match status" value="1"/>
</dbReference>
<evidence type="ECO:0000256" key="2">
    <source>
        <dbReference type="ARBA" id="ARBA00038350"/>
    </source>
</evidence>
<proteinExistence type="inferred from homology"/>
<dbReference type="InterPro" id="IPR036551">
    <property type="entry name" value="Flavin_trans-like"/>
</dbReference>
<dbReference type="Pfam" id="PF02441">
    <property type="entry name" value="Flavoprotein"/>
    <property type="match status" value="1"/>
</dbReference>
<evidence type="ECO:0000256" key="1">
    <source>
        <dbReference type="ARBA" id="ARBA00022993"/>
    </source>
</evidence>
<sequence>MLSMHVYEDRDLWASWSKIGDPVLHIDLRKWADICVVSPLNANTLGKLACGLCDNLLTCVARAWDLKRKPFLFCPAMNTFMWEHPSTRQNIDTLKEWDYIEIPPVKKMLASGDIGYGAMADIDHIVSQVQNALPSL</sequence>
<dbReference type="SUPFAM" id="SSF52507">
    <property type="entry name" value="Homo-oligomeric flavin-containing Cys decarboxylases, HFCD"/>
    <property type="match status" value="1"/>
</dbReference>
<reference evidence="4 5" key="1">
    <citation type="submission" date="2024-02" db="EMBL/GenBank/DDBJ databases">
        <authorList>
            <person name="Daric V."/>
            <person name="Darras S."/>
        </authorList>
    </citation>
    <scope>NUCLEOTIDE SEQUENCE [LARGE SCALE GENOMIC DNA]</scope>
</reference>
<dbReference type="EMBL" id="CAWYQH010000002">
    <property type="protein sequence ID" value="CAK8673669.1"/>
    <property type="molecule type" value="Genomic_DNA"/>
</dbReference>
<dbReference type="PANTHER" id="PTHR14359">
    <property type="entry name" value="HOMO-OLIGOMERIC FLAVIN CONTAINING CYS DECARBOXYLASE FAMILY"/>
    <property type="match status" value="1"/>
</dbReference>